<sequence>MPRQIDRNQNPQTDDGTETAAVAAADMAGSAVDDDVPPPPGPGRWRWDPDTRTHVRLTEDR</sequence>
<dbReference type="EMBL" id="AOLV01000021">
    <property type="protein sequence ID" value="EPX84571.1"/>
    <property type="molecule type" value="Genomic_DNA"/>
</dbReference>
<name>S9QTB1_9RHOB</name>
<gene>
    <name evidence="2" type="ORF">ruthe_02116</name>
</gene>
<proteinExistence type="predicted"/>
<feature type="region of interest" description="Disordered" evidence="1">
    <location>
        <begin position="26"/>
        <end position="61"/>
    </location>
</feature>
<protein>
    <submittedName>
        <fullName evidence="2">Uncharacterized protein</fullName>
    </submittedName>
</protein>
<feature type="compositionally biased region" description="Basic and acidic residues" evidence="1">
    <location>
        <begin position="45"/>
        <end position="61"/>
    </location>
</feature>
<dbReference type="STRING" id="1123069.ruthe_02116"/>
<organism evidence="2 3">
    <name type="scientific">Rubellimicrobium thermophilum DSM 16684</name>
    <dbReference type="NCBI Taxonomy" id="1123069"/>
    <lineage>
        <taxon>Bacteria</taxon>
        <taxon>Pseudomonadati</taxon>
        <taxon>Pseudomonadota</taxon>
        <taxon>Alphaproteobacteria</taxon>
        <taxon>Rhodobacterales</taxon>
        <taxon>Roseobacteraceae</taxon>
        <taxon>Rubellimicrobium</taxon>
    </lineage>
</organism>
<evidence type="ECO:0000313" key="2">
    <source>
        <dbReference type="EMBL" id="EPX84571.1"/>
    </source>
</evidence>
<dbReference type="HOGENOM" id="CLU_2919939_0_0_5"/>
<dbReference type="AlphaFoldDB" id="S9QTB1"/>
<evidence type="ECO:0000313" key="3">
    <source>
        <dbReference type="Proteomes" id="UP000015346"/>
    </source>
</evidence>
<keyword evidence="3" id="KW-1185">Reference proteome</keyword>
<dbReference type="RefSeq" id="WP_021098200.1">
    <property type="nucleotide sequence ID" value="NZ_KE557321.1"/>
</dbReference>
<comment type="caution">
    <text evidence="2">The sequence shown here is derived from an EMBL/GenBank/DDBJ whole genome shotgun (WGS) entry which is preliminary data.</text>
</comment>
<evidence type="ECO:0000256" key="1">
    <source>
        <dbReference type="SAM" id="MobiDB-lite"/>
    </source>
</evidence>
<dbReference type="Proteomes" id="UP000015346">
    <property type="component" value="Unassembled WGS sequence"/>
</dbReference>
<accession>S9QTB1</accession>
<reference evidence="2 3" key="1">
    <citation type="journal article" date="2013" name="Stand. Genomic Sci.">
        <title>Genome sequence of the reddish-pigmented Rubellimicrobium thermophilum type strain (DSM 16684(T)), a member of the Roseobacter clade.</title>
        <authorList>
            <person name="Fiebig A."/>
            <person name="Riedel T."/>
            <person name="Gronow S."/>
            <person name="Petersen J."/>
            <person name="Klenk H.P."/>
            <person name="Goker M."/>
        </authorList>
    </citation>
    <scope>NUCLEOTIDE SEQUENCE [LARGE SCALE GENOMIC DNA]</scope>
    <source>
        <strain evidence="2 3">DSM 16684</strain>
    </source>
</reference>